<reference evidence="2" key="1">
    <citation type="journal article" date="2020" name="Fungal Divers.">
        <title>Resolving the Mortierellaceae phylogeny through synthesis of multi-gene phylogenetics and phylogenomics.</title>
        <authorList>
            <person name="Vandepol N."/>
            <person name="Liber J."/>
            <person name="Desiro A."/>
            <person name="Na H."/>
            <person name="Kennedy M."/>
            <person name="Barry K."/>
            <person name="Grigoriev I.V."/>
            <person name="Miller A.N."/>
            <person name="O'Donnell K."/>
            <person name="Stajich J.E."/>
            <person name="Bonito G."/>
        </authorList>
    </citation>
    <scope>NUCLEOTIDE SEQUENCE</scope>
    <source>
        <strain evidence="2">KOD948</strain>
    </source>
</reference>
<evidence type="ECO:0000313" key="2">
    <source>
        <dbReference type="EMBL" id="KAG0249851.1"/>
    </source>
</evidence>
<comment type="caution">
    <text evidence="2">The sequence shown here is derived from an EMBL/GenBank/DDBJ whole genome shotgun (WGS) entry which is preliminary data.</text>
</comment>
<feature type="region of interest" description="Disordered" evidence="1">
    <location>
        <begin position="777"/>
        <end position="837"/>
    </location>
</feature>
<proteinExistence type="predicted"/>
<dbReference type="AlphaFoldDB" id="A0A9P6TWR3"/>
<evidence type="ECO:0000313" key="3">
    <source>
        <dbReference type="Proteomes" id="UP000726737"/>
    </source>
</evidence>
<dbReference type="Proteomes" id="UP000726737">
    <property type="component" value="Unassembled WGS sequence"/>
</dbReference>
<name>A0A9P6TWR3_9FUNG</name>
<protein>
    <submittedName>
        <fullName evidence="2">Uncharacterized protein</fullName>
    </submittedName>
</protein>
<dbReference type="EMBL" id="JAAAJA010000758">
    <property type="protein sequence ID" value="KAG0249851.1"/>
    <property type="molecule type" value="Genomic_DNA"/>
</dbReference>
<feature type="compositionally biased region" description="Basic and acidic residues" evidence="1">
    <location>
        <begin position="777"/>
        <end position="802"/>
    </location>
</feature>
<sequence length="943" mass="106280">MAFISICNIIRRHPDLPGYPPSYITKLALDKSLLTLDDSEVLKQHIEWIESTIRGRSTGWHSLVQLKLQFYAVFEESSVNEHFADLICECKLHWELCEVLSRYLKRHRADEKRMPFSTLQLGCELVLSVFVKMERLRTRLRDHLVLLSRSICKNAKDPLFGSWDLWRMNINTLLTSTLNQIVATEDISTSTSPSSSVPPQTIESLVKISLIAPYQVVEKLIHSATVNRGQCSILLQVLTSLGQLVWLRPGVERRTIFVTVLRDLLCEHSSEASSWNRLQQDNFVEFIMEALSKVSTAGLLLLDPTEFLTECVNPLLDIMLAGEANPCLHPVAVIAMKLYDSDNVIPVAGPNWLSHEIHLRILYQLLHMRDLACSWNAGQFSPDRQMFNHVASKQRRCSGEHLEDISSLCERMVSRMVAYVCTEIASYQVERAKFEAFVESLHTTVSLESRLMVVPLLIACRQRLEINVQLPTLPSGLWVLCRDQLAVFEYTEVHCSSDDYSDGSDSISVPNALQAIFLVLRLGRMCDEALADIAKALNQAKDDLLRLQDDLNLVVAPALYRVLSISSRSESQRLLIQGVPSLVNLWGQSCDSSIHWDITHDETTALHTLSSYWDSFRHIKNRGSGDDTNDRLLTVLQMSEALLRFALEPLPVKNKDMTMKVYSLEVGYDMTADQVASLIQSSIKMFYIVSNQHTNKPFKNRVGLKTGYFLEEPIADTATWIQNYSRFMEQQHYDVDQLEQAARSKARDELVLMAMGISEEIIRRQDAYYKTLIESTEKQDQRGNERNGGKGAGVDRRNDRSKGRGRGGGRKGHSASGHEGYQDSDSPASSSASCVTNGMDEGTQAWLNSIMASVAGSSVGNTSDAAPHESQPSQQQELQEHRQQEQKQDSSLLVVTAPAVPDTIEPMLNPDQVDCLMLALEYLPMQEQHAVKARLSRLITEKK</sequence>
<gene>
    <name evidence="2" type="ORF">BG011_008869</name>
</gene>
<keyword evidence="3" id="KW-1185">Reference proteome</keyword>
<feature type="region of interest" description="Disordered" evidence="1">
    <location>
        <begin position="857"/>
        <end position="892"/>
    </location>
</feature>
<evidence type="ECO:0000256" key="1">
    <source>
        <dbReference type="SAM" id="MobiDB-lite"/>
    </source>
</evidence>
<organism evidence="2 3">
    <name type="scientific">Mortierella polycephala</name>
    <dbReference type="NCBI Taxonomy" id="41804"/>
    <lineage>
        <taxon>Eukaryota</taxon>
        <taxon>Fungi</taxon>
        <taxon>Fungi incertae sedis</taxon>
        <taxon>Mucoromycota</taxon>
        <taxon>Mortierellomycotina</taxon>
        <taxon>Mortierellomycetes</taxon>
        <taxon>Mortierellales</taxon>
        <taxon>Mortierellaceae</taxon>
        <taxon>Mortierella</taxon>
    </lineage>
</organism>
<accession>A0A9P6TWR3</accession>
<feature type="compositionally biased region" description="Basic residues" evidence="1">
    <location>
        <begin position="803"/>
        <end position="813"/>
    </location>
</feature>
<feature type="compositionally biased region" description="Basic and acidic residues" evidence="1">
    <location>
        <begin position="878"/>
        <end position="888"/>
    </location>
</feature>
<dbReference type="OrthoDB" id="2385910at2759"/>
<feature type="compositionally biased region" description="Low complexity" evidence="1">
    <location>
        <begin position="823"/>
        <end position="833"/>
    </location>
</feature>